<dbReference type="InterPro" id="IPR023202">
    <property type="entry name" value="YejL_sf"/>
</dbReference>
<dbReference type="AlphaFoldDB" id="A0A1Y0CTS6"/>
<dbReference type="Proteomes" id="UP000243793">
    <property type="component" value="Chromosome"/>
</dbReference>
<organism evidence="1 2">
    <name type="scientific">Oceanisphaera avium</name>
    <dbReference type="NCBI Taxonomy" id="1903694"/>
    <lineage>
        <taxon>Bacteria</taxon>
        <taxon>Pseudomonadati</taxon>
        <taxon>Pseudomonadota</taxon>
        <taxon>Gammaproteobacteria</taxon>
        <taxon>Aeromonadales</taxon>
        <taxon>Aeromonadaceae</taxon>
        <taxon>Oceanisphaera</taxon>
    </lineage>
</organism>
<dbReference type="InterPro" id="IPR009857">
    <property type="entry name" value="UPF0352"/>
</dbReference>
<dbReference type="OrthoDB" id="5771474at2"/>
<protein>
    <submittedName>
        <fullName evidence="1">Uncharacterized protein</fullName>
    </submittedName>
</protein>
<dbReference type="KEGG" id="ocm:CBP12_00030"/>
<gene>
    <name evidence="1" type="ORF">CBP12_00030</name>
</gene>
<dbReference type="PIRSF" id="PIRSF006188">
    <property type="entry name" value="UCP006188"/>
    <property type="match status" value="1"/>
</dbReference>
<dbReference type="Pfam" id="PF07208">
    <property type="entry name" value="DUF1414"/>
    <property type="match status" value="1"/>
</dbReference>
<dbReference type="RefSeq" id="WP_086961763.1">
    <property type="nucleotide sequence ID" value="NZ_CP021376.1"/>
</dbReference>
<dbReference type="SUPFAM" id="SSF158651">
    <property type="entry name" value="YejL-like"/>
    <property type="match status" value="1"/>
</dbReference>
<evidence type="ECO:0000313" key="2">
    <source>
        <dbReference type="Proteomes" id="UP000243793"/>
    </source>
</evidence>
<accession>A0A1Y0CTS6</accession>
<name>A0A1Y0CTS6_9GAMM</name>
<reference evidence="2" key="1">
    <citation type="submission" date="2017-05" db="EMBL/GenBank/DDBJ databases">
        <authorList>
            <person name="Sung H."/>
        </authorList>
    </citation>
    <scope>NUCLEOTIDE SEQUENCE [LARGE SCALE GENOMIC DNA]</scope>
    <source>
        <strain evidence="2">AMac2203</strain>
    </source>
</reference>
<keyword evidence="2" id="KW-1185">Reference proteome</keyword>
<dbReference type="EMBL" id="CP021376">
    <property type="protein sequence ID" value="ART78733.1"/>
    <property type="molecule type" value="Genomic_DNA"/>
</dbReference>
<dbReference type="NCBIfam" id="NF010242">
    <property type="entry name" value="PRK13689.1"/>
    <property type="match status" value="1"/>
</dbReference>
<evidence type="ECO:0000313" key="1">
    <source>
        <dbReference type="EMBL" id="ART78733.1"/>
    </source>
</evidence>
<proteinExistence type="predicted"/>
<dbReference type="Gene3D" id="1.10.3390.10">
    <property type="entry name" value="YejL-like"/>
    <property type="match status" value="1"/>
</dbReference>
<sequence length="75" mass="8401">MPIVSKYEKEFDQLLSELEAVMDKHLAPADLRLMVLGNLATHIINHQIAPERRHVIADKFAKVLTSSVDAQKGAH</sequence>